<name>A0A8I7BGG0_HORVV</name>
<protein>
    <recommendedName>
        <fullName evidence="2">Endonuclease/exonuclease/phosphatase domain-containing protein</fullName>
    </recommendedName>
</protein>
<feature type="compositionally biased region" description="Low complexity" evidence="1">
    <location>
        <begin position="292"/>
        <end position="314"/>
    </location>
</feature>
<dbReference type="EnsemblPlants" id="HORVU.MOREX.r3.6HG0554480.1">
    <property type="protein sequence ID" value="HORVU.MOREX.r3.6HG0554480.1.CDS1"/>
    <property type="gene ID" value="HORVU.MOREX.r3.6HG0554480"/>
</dbReference>
<evidence type="ECO:0000313" key="3">
    <source>
        <dbReference type="EnsemblPlants" id="HORVU.MOREX.r3.6HG0554480.1.CDS1"/>
    </source>
</evidence>
<feature type="domain" description="Endonuclease/exonuclease/phosphatase" evidence="2">
    <location>
        <begin position="9"/>
        <end position="228"/>
    </location>
</feature>
<dbReference type="Gene3D" id="3.60.10.10">
    <property type="entry name" value="Endonuclease/exonuclease/phosphatase"/>
    <property type="match status" value="1"/>
</dbReference>
<feature type="compositionally biased region" description="Basic residues" evidence="1">
    <location>
        <begin position="316"/>
        <end position="326"/>
    </location>
</feature>
<dbReference type="AlphaFoldDB" id="A0A8I7BGG0"/>
<dbReference type="InterPro" id="IPR036691">
    <property type="entry name" value="Endo/exonu/phosph_ase_sf"/>
</dbReference>
<dbReference type="InterPro" id="IPR005135">
    <property type="entry name" value="Endo/exonuclease/phosphatase"/>
</dbReference>
<dbReference type="GO" id="GO:0008081">
    <property type="term" value="F:phosphoric diester hydrolase activity"/>
    <property type="evidence" value="ECO:0000318"/>
    <property type="project" value="GO_Central"/>
</dbReference>
<dbReference type="PANTHER" id="PTHR33710">
    <property type="entry name" value="BNAC02G09200D PROTEIN"/>
    <property type="match status" value="1"/>
</dbReference>
<sequence>MDYGLKIVVWNVRGLNSRARRCAIRSLLCNTRASIVCLQETKMALISSPVVLDTLGSEFDGSTYLSADGTRGGILLAWNTRVVTISDLQFTQHAVTAKVCVPGGNPWWLTTVYGPQSDQDKLAFLQELRDIRATSPGPWMLCGDFNLICHASDKSTGNVNHRMMGRFRRVINDLALKEVYLNGRRFTWSNEQSPPTLVRLDRVLCTADWEDCHGECHLRCLASVVSDHCPLLLDCSPMPSAHRRFHFEEFWMRLDGFHDTVAAAWSSVSDTDPFRRLVGRLQATGRALTSWSAKSTATSGTSSPSPASSSCALTRPWRRAHSRPRKIGCASSSRCPTLAWPRLSARSLGSVPASPRSRTATRTRASSIGNAHTVVRRTVCTACLWMGRP</sequence>
<dbReference type="GO" id="GO:0008311">
    <property type="term" value="F:double-stranded DNA 3'-5' DNA exonuclease activity"/>
    <property type="evidence" value="ECO:0000318"/>
    <property type="project" value="GO_Central"/>
</dbReference>
<dbReference type="Pfam" id="PF03372">
    <property type="entry name" value="Exo_endo_phos"/>
    <property type="match status" value="1"/>
</dbReference>
<evidence type="ECO:0000256" key="1">
    <source>
        <dbReference type="SAM" id="MobiDB-lite"/>
    </source>
</evidence>
<evidence type="ECO:0000259" key="2">
    <source>
        <dbReference type="Pfam" id="PF03372"/>
    </source>
</evidence>
<reference evidence="3" key="3">
    <citation type="submission" date="2022-01" db="UniProtKB">
        <authorList>
            <consortium name="EnsemblPlants"/>
        </authorList>
    </citation>
    <scope>IDENTIFICATION</scope>
    <source>
        <strain evidence="3">subsp. vulgare</strain>
    </source>
</reference>
<dbReference type="GO" id="GO:0005634">
    <property type="term" value="C:nucleus"/>
    <property type="evidence" value="ECO:0000318"/>
    <property type="project" value="GO_Central"/>
</dbReference>
<keyword evidence="4" id="KW-1185">Reference proteome</keyword>
<dbReference type="Proteomes" id="UP000011116">
    <property type="component" value="Chromosome 6H"/>
</dbReference>
<dbReference type="Gramene" id="HORVU.MOREX.r3.6HG0554480.1">
    <property type="protein sequence ID" value="HORVU.MOREX.r3.6HG0554480.1.CDS1"/>
    <property type="gene ID" value="HORVU.MOREX.r3.6HG0554480"/>
</dbReference>
<dbReference type="SMR" id="A0A8I7BGG0"/>
<feature type="region of interest" description="Disordered" evidence="1">
    <location>
        <begin position="292"/>
        <end position="333"/>
    </location>
</feature>
<dbReference type="SUPFAM" id="SSF56219">
    <property type="entry name" value="DNase I-like"/>
    <property type="match status" value="1"/>
</dbReference>
<dbReference type="GO" id="GO:0006284">
    <property type="term" value="P:base-excision repair"/>
    <property type="evidence" value="ECO:0000318"/>
    <property type="project" value="GO_Central"/>
</dbReference>
<evidence type="ECO:0000313" key="4">
    <source>
        <dbReference type="Proteomes" id="UP000011116"/>
    </source>
</evidence>
<dbReference type="PANTHER" id="PTHR33710:SF48">
    <property type="entry name" value="OS02G0307075 PROTEIN"/>
    <property type="match status" value="1"/>
</dbReference>
<reference evidence="3" key="2">
    <citation type="submission" date="2020-10" db="EMBL/GenBank/DDBJ databases">
        <authorList>
            <person name="Scholz U."/>
            <person name="Mascher M."/>
            <person name="Fiebig A."/>
        </authorList>
    </citation>
    <scope>NUCLEOTIDE SEQUENCE [LARGE SCALE GENOMIC DNA]</scope>
    <source>
        <strain evidence="3">cv. Morex</strain>
    </source>
</reference>
<organism evidence="3 4">
    <name type="scientific">Hordeum vulgare subsp. vulgare</name>
    <name type="common">Domesticated barley</name>
    <dbReference type="NCBI Taxonomy" id="112509"/>
    <lineage>
        <taxon>Eukaryota</taxon>
        <taxon>Viridiplantae</taxon>
        <taxon>Streptophyta</taxon>
        <taxon>Embryophyta</taxon>
        <taxon>Tracheophyta</taxon>
        <taxon>Spermatophyta</taxon>
        <taxon>Magnoliopsida</taxon>
        <taxon>Liliopsida</taxon>
        <taxon>Poales</taxon>
        <taxon>Poaceae</taxon>
        <taxon>BOP clade</taxon>
        <taxon>Pooideae</taxon>
        <taxon>Triticodae</taxon>
        <taxon>Triticeae</taxon>
        <taxon>Hordeinae</taxon>
        <taxon>Hordeum</taxon>
    </lineage>
</organism>
<accession>A0A8I7BGG0</accession>
<proteinExistence type="predicted"/>
<dbReference type="GO" id="GO:0003906">
    <property type="term" value="F:DNA-(apurinic or apyrimidinic site) endonuclease activity"/>
    <property type="evidence" value="ECO:0000318"/>
    <property type="project" value="GO_Central"/>
</dbReference>
<reference evidence="4" key="1">
    <citation type="journal article" date="2012" name="Nature">
        <title>A physical, genetic and functional sequence assembly of the barley genome.</title>
        <authorList>
            <consortium name="The International Barley Genome Sequencing Consortium"/>
            <person name="Mayer K.F."/>
            <person name="Waugh R."/>
            <person name="Brown J.W."/>
            <person name="Schulman A."/>
            <person name="Langridge P."/>
            <person name="Platzer M."/>
            <person name="Fincher G.B."/>
            <person name="Muehlbauer G.J."/>
            <person name="Sato K."/>
            <person name="Close T.J."/>
            <person name="Wise R.P."/>
            <person name="Stein N."/>
        </authorList>
    </citation>
    <scope>NUCLEOTIDE SEQUENCE [LARGE SCALE GENOMIC DNA]</scope>
    <source>
        <strain evidence="4">cv. Morex</strain>
    </source>
</reference>